<organism evidence="1 2">
    <name type="scientific">Stenotrophomonas maltophilia</name>
    <name type="common">Pseudomonas maltophilia</name>
    <name type="synonym">Xanthomonas maltophilia</name>
    <dbReference type="NCBI Taxonomy" id="40324"/>
    <lineage>
        <taxon>Bacteria</taxon>
        <taxon>Pseudomonadati</taxon>
        <taxon>Pseudomonadota</taxon>
        <taxon>Gammaproteobacteria</taxon>
        <taxon>Lysobacterales</taxon>
        <taxon>Lysobacteraceae</taxon>
        <taxon>Stenotrophomonas</taxon>
        <taxon>Stenotrophomonas maltophilia group</taxon>
    </lineage>
</organism>
<sequence length="316" mass="35269">MARVLVVGSDIQGEHALLQRLRSAAALPGESVRSCRDLDECDLLVIKDTPALRNAALRMVRERPQIQFWIEDQQGRLRPGQGHDHAVLDDEAIERALRHMPAAPAPIDEPCAARGAKAITRALRERLRSRQGHAVLVADGLPWLLLDFEQDQMVLPDGGASVAQRLSDNFERLALHGIASRRYQQLAGDLPRQPLRPLLWQWGQQPAHWQDLDARLQRHARVTLLRWPDFRVLGHQHDSFRLCSLLLKRACSVDECSHLLDMPAEAVRAFVHPAYLCGYAALEPAPAEPVATRAPGTPGGSLLARMWRSVRQRAGG</sequence>
<dbReference type="AlphaFoldDB" id="A0A4S2D100"/>
<reference evidence="1 2" key="1">
    <citation type="submission" date="2019-04" db="EMBL/GenBank/DDBJ databases">
        <title>Microbes associate with the intestines of laboratory mice.</title>
        <authorList>
            <person name="Navarre W."/>
            <person name="Wong E."/>
            <person name="Huang K."/>
            <person name="Tropini C."/>
            <person name="Ng K."/>
            <person name="Yu B."/>
        </authorList>
    </citation>
    <scope>NUCLEOTIDE SEQUENCE [LARGE SCALE GENOMIC DNA]</scope>
    <source>
        <strain evidence="1 2">NM62_B4-13</strain>
    </source>
</reference>
<name>A0A4S2D100_STEMA</name>
<dbReference type="Proteomes" id="UP000306631">
    <property type="component" value="Unassembled WGS sequence"/>
</dbReference>
<proteinExistence type="predicted"/>
<dbReference type="EMBL" id="SRYW01000006">
    <property type="protein sequence ID" value="TGY34531.1"/>
    <property type="molecule type" value="Genomic_DNA"/>
</dbReference>
<dbReference type="OrthoDB" id="5988281at2"/>
<evidence type="ECO:0000313" key="1">
    <source>
        <dbReference type="EMBL" id="TGY34531.1"/>
    </source>
</evidence>
<dbReference type="RefSeq" id="WP_136004588.1">
    <property type="nucleotide sequence ID" value="NZ_SRYW01000006.1"/>
</dbReference>
<protein>
    <submittedName>
        <fullName evidence="1">Uncharacterized protein</fullName>
    </submittedName>
</protein>
<evidence type="ECO:0000313" key="2">
    <source>
        <dbReference type="Proteomes" id="UP000306631"/>
    </source>
</evidence>
<accession>A0A4S2D100</accession>
<comment type="caution">
    <text evidence="1">The sequence shown here is derived from an EMBL/GenBank/DDBJ whole genome shotgun (WGS) entry which is preliminary data.</text>
</comment>
<gene>
    <name evidence="1" type="ORF">E5352_08785</name>
</gene>